<dbReference type="AlphaFoldDB" id="A0A502DTI7"/>
<dbReference type="Proteomes" id="UP000319212">
    <property type="component" value="Unassembled WGS sequence"/>
</dbReference>
<reference evidence="2 3" key="1">
    <citation type="journal article" date="2019" name="Environ. Microbiol.">
        <title>Species interactions and distinct microbial communities in high Arctic permafrost affected cryosols are associated with the CH4 and CO2 gas fluxes.</title>
        <authorList>
            <person name="Altshuler I."/>
            <person name="Hamel J."/>
            <person name="Turney S."/>
            <person name="Magnuson E."/>
            <person name="Levesque R."/>
            <person name="Greer C."/>
            <person name="Whyte L.G."/>
        </authorList>
    </citation>
    <scope>NUCLEOTIDE SEQUENCE [LARGE SCALE GENOMIC DNA]</scope>
    <source>
        <strain evidence="2 3">S06.C</strain>
    </source>
</reference>
<keyword evidence="1" id="KW-1133">Transmembrane helix</keyword>
<gene>
    <name evidence="2" type="ORF">EAH82_07560</name>
</gene>
<dbReference type="EMBL" id="RCZI01000002">
    <property type="protein sequence ID" value="TPG28647.1"/>
    <property type="molecule type" value="Genomic_DNA"/>
</dbReference>
<dbReference type="InterPro" id="IPR022109">
    <property type="entry name" value="DUF3649"/>
</dbReference>
<evidence type="ECO:0000313" key="3">
    <source>
        <dbReference type="Proteomes" id="UP000319212"/>
    </source>
</evidence>
<feature type="transmembrane region" description="Helical" evidence="1">
    <location>
        <begin position="76"/>
        <end position="95"/>
    </location>
</feature>
<feature type="transmembrane region" description="Helical" evidence="1">
    <location>
        <begin position="49"/>
        <end position="69"/>
    </location>
</feature>
<sequence>MSERLAARWNVLSRCIAAVLGGYALATALPAAIVAIMASGMGGMARSDAVLLAMSLSFVVYTGAVMWAFAARSARAAWLGLGLPALWAGLVAWMLL</sequence>
<feature type="transmembrane region" description="Helical" evidence="1">
    <location>
        <begin position="12"/>
        <end position="37"/>
    </location>
</feature>
<keyword evidence="1" id="KW-0812">Transmembrane</keyword>
<comment type="caution">
    <text evidence="2">The sequence shown here is derived from an EMBL/GenBank/DDBJ whole genome shotgun (WGS) entry which is preliminary data.</text>
</comment>
<evidence type="ECO:0000256" key="1">
    <source>
        <dbReference type="SAM" id="Phobius"/>
    </source>
</evidence>
<evidence type="ECO:0000313" key="2">
    <source>
        <dbReference type="EMBL" id="TPG28647.1"/>
    </source>
</evidence>
<name>A0A502DTI7_9BURK</name>
<protein>
    <submittedName>
        <fullName evidence="2">Iron transporter</fullName>
    </submittedName>
</protein>
<proteinExistence type="predicted"/>
<accession>A0A502DTI7</accession>
<keyword evidence="1" id="KW-0472">Membrane</keyword>
<organism evidence="2 3">
    <name type="scientific">Variovorax guangxiensis</name>
    <dbReference type="NCBI Taxonomy" id="1775474"/>
    <lineage>
        <taxon>Bacteria</taxon>
        <taxon>Pseudomonadati</taxon>
        <taxon>Pseudomonadota</taxon>
        <taxon>Betaproteobacteria</taxon>
        <taxon>Burkholderiales</taxon>
        <taxon>Comamonadaceae</taxon>
        <taxon>Variovorax</taxon>
    </lineage>
</organism>
<dbReference type="Pfam" id="PF12365">
    <property type="entry name" value="DUF3649"/>
    <property type="match status" value="1"/>
</dbReference>